<dbReference type="CDD" id="cd00106">
    <property type="entry name" value="KISc"/>
    <property type="match status" value="1"/>
</dbReference>
<keyword evidence="8" id="KW-1185">Reference proteome</keyword>
<dbReference type="InterPro" id="IPR036961">
    <property type="entry name" value="Kinesin_motor_dom_sf"/>
</dbReference>
<feature type="region of interest" description="Disordered" evidence="5">
    <location>
        <begin position="121"/>
        <end position="146"/>
    </location>
</feature>
<keyword evidence="3" id="KW-0067">ATP-binding</keyword>
<feature type="compositionally biased region" description="Low complexity" evidence="5">
    <location>
        <begin position="955"/>
        <end position="967"/>
    </location>
</feature>
<feature type="compositionally biased region" description="Polar residues" evidence="5">
    <location>
        <begin position="997"/>
        <end position="1009"/>
    </location>
</feature>
<organism evidence="7 8">
    <name type="scientific">Cyclotella cryptica</name>
    <dbReference type="NCBI Taxonomy" id="29204"/>
    <lineage>
        <taxon>Eukaryota</taxon>
        <taxon>Sar</taxon>
        <taxon>Stramenopiles</taxon>
        <taxon>Ochrophyta</taxon>
        <taxon>Bacillariophyta</taxon>
        <taxon>Coscinodiscophyceae</taxon>
        <taxon>Thalassiosirophycidae</taxon>
        <taxon>Stephanodiscales</taxon>
        <taxon>Stephanodiscaceae</taxon>
        <taxon>Cyclotella</taxon>
    </lineage>
</organism>
<evidence type="ECO:0000256" key="3">
    <source>
        <dbReference type="PROSITE-ProRule" id="PRU00283"/>
    </source>
</evidence>
<feature type="region of interest" description="Disordered" evidence="5">
    <location>
        <begin position="687"/>
        <end position="726"/>
    </location>
</feature>
<feature type="region of interest" description="Disordered" evidence="5">
    <location>
        <begin position="204"/>
        <end position="229"/>
    </location>
</feature>
<dbReference type="PROSITE" id="PS50067">
    <property type="entry name" value="KINESIN_MOTOR_2"/>
    <property type="match status" value="1"/>
</dbReference>
<feature type="compositionally biased region" description="Acidic residues" evidence="5">
    <location>
        <begin position="930"/>
        <end position="954"/>
    </location>
</feature>
<dbReference type="AlphaFoldDB" id="A0ABD3PY79"/>
<feature type="binding site" evidence="3">
    <location>
        <begin position="109"/>
        <end position="116"/>
    </location>
    <ligand>
        <name>ATP</name>
        <dbReference type="ChEBI" id="CHEBI:30616"/>
    </ligand>
</feature>
<keyword evidence="2 3" id="KW-0505">Motor protein</keyword>
<feature type="compositionally biased region" description="Low complexity" evidence="5">
    <location>
        <begin position="1054"/>
        <end position="1067"/>
    </location>
</feature>
<proteinExistence type="inferred from homology"/>
<name>A0ABD3PY79_9STRA</name>
<keyword evidence="3" id="KW-0547">Nucleotide-binding</keyword>
<protein>
    <recommendedName>
        <fullName evidence="6">Kinesin motor domain-containing protein</fullName>
    </recommendedName>
</protein>
<feature type="region of interest" description="Disordered" evidence="5">
    <location>
        <begin position="916"/>
        <end position="967"/>
    </location>
</feature>
<dbReference type="GO" id="GO:0005524">
    <property type="term" value="F:ATP binding"/>
    <property type="evidence" value="ECO:0007669"/>
    <property type="project" value="UniProtKB-UniRule"/>
</dbReference>
<comment type="caution">
    <text evidence="7">The sequence shown here is derived from an EMBL/GenBank/DDBJ whole genome shotgun (WGS) entry which is preliminary data.</text>
</comment>
<evidence type="ECO:0000256" key="2">
    <source>
        <dbReference type="ARBA" id="ARBA00023175"/>
    </source>
</evidence>
<feature type="compositionally biased region" description="Gly residues" evidence="5">
    <location>
        <begin position="209"/>
        <end position="218"/>
    </location>
</feature>
<evidence type="ECO:0000256" key="1">
    <source>
        <dbReference type="ARBA" id="ARBA00023054"/>
    </source>
</evidence>
<feature type="compositionally biased region" description="Polar residues" evidence="5">
    <location>
        <begin position="693"/>
        <end position="707"/>
    </location>
</feature>
<dbReference type="InterPro" id="IPR027417">
    <property type="entry name" value="P-loop_NTPase"/>
</dbReference>
<dbReference type="PANTHER" id="PTHR47968">
    <property type="entry name" value="CENTROMERE PROTEIN E"/>
    <property type="match status" value="1"/>
</dbReference>
<evidence type="ECO:0000313" key="8">
    <source>
        <dbReference type="Proteomes" id="UP001516023"/>
    </source>
</evidence>
<evidence type="ECO:0000256" key="5">
    <source>
        <dbReference type="SAM" id="MobiDB-lite"/>
    </source>
</evidence>
<evidence type="ECO:0000313" key="7">
    <source>
        <dbReference type="EMBL" id="KAL3792950.1"/>
    </source>
</evidence>
<evidence type="ECO:0000259" key="6">
    <source>
        <dbReference type="PROSITE" id="PS50067"/>
    </source>
</evidence>
<dbReference type="Gene3D" id="3.40.850.10">
    <property type="entry name" value="Kinesin motor domain"/>
    <property type="match status" value="1"/>
</dbReference>
<feature type="region of interest" description="Disordered" evidence="5">
    <location>
        <begin position="997"/>
        <end position="1023"/>
    </location>
</feature>
<comment type="similarity">
    <text evidence="3">Belongs to the TRAFAC class myosin-kinesin ATPase superfamily. Kinesin family.</text>
</comment>
<sequence>MATFMDDPLQREPIRVCLRLRPMNKLEEYRRSHNCVVVHANNNDSNNDDEEQEISTSLSIDSPLQGEFQFAYNRIFEEYESSATVYQHAAAPLANDVLEGFNCALVTYGQTGSGKTYTMMGRGAEQGGKTPPANNDNEEEEDRVHEDRTGMIPRAIKDIFRLMSESSPTVEYTIRCSYVEIYLEKVLDLLNPVNRSIRIYSDLEDGNCEGSGGGGSSSGGSNNDGEGVRMEGASEACCHTESDVLSLLIRGNACRSVSSTKMNTDSSRSHAIFIIKIEQTDSSTGISKKSQFQMIDMAGSELGGRRDTVVNTKGRAIHQEARMINKSLASLNAVVNAMVANGEGGRKRAVPYGQSKLTRLLRDAFGGNCRTSIILTASPASYNIDESIRTMKFGYCCKSVYNFVKPSVEMSPVDYRKLLNDSQKKQGDLIDLVNELSAECFQLKQDAKNHNFVESKYNGPLWQTVEAILVNGAAPVVAKSGRSGRSNDSSDVVALREELAKARKELEASKKSREHLENLLAERQSEVAVLRTQNDNYSSEKKKNYQELISARNEIRMLSQRKQEVEHNLRTSQFREYEATVFLRQFRRFYRRLLKNKAAQGSGGTAEVIEKVPGVPDLNDLIDVDSLLLESGLIEESELHDDTATGAYRPSAAALGRSTEASSKAWKEAAALGKVEELTALDRMSFESRKRPTSLTSNAAGDNSTEAAMNGEKADADGADAGAGSSRMPYGQTITNRQQFLGTPAGRLTTMRERELERDLLRATERCIELQVALNEEKANVDILTNRAGNLNKKKFAQESIQLKQQLDKKTHDLQAIIWKMNELHLINKTYNEKMSNREQHVTYLEENLLELQNSNRNMIMERQEAEDKLRQELESLKVLVDAMTIPLWQFGECGVTGRTLASRIRLPVRGGEYVEENGQKNDGNVSLESLEESVVSEEEEEEDEMDESVEAEAPEQASAAAPITQQAPVPVQQVQIIQHKNVPMRDAATQTLFSSQEKGTMTDTSAVPQTPPPKAALTSSGTSASLSTYASVTAKSVPQQHVGDASTKEDHSSVSSSSFAGLSSSQQDVVSTKSSILSSNRVEKQPAVLQSPEDLFRGGKSSSSQPRRFVHKFGLMIRPGVLKESSSKSKDSSSRIKS</sequence>
<reference evidence="7 8" key="1">
    <citation type="journal article" date="2020" name="G3 (Bethesda)">
        <title>Improved Reference Genome for Cyclotella cryptica CCMP332, a Model for Cell Wall Morphogenesis, Salinity Adaptation, and Lipid Production in Diatoms (Bacillariophyta).</title>
        <authorList>
            <person name="Roberts W.R."/>
            <person name="Downey K.M."/>
            <person name="Ruck E.C."/>
            <person name="Traller J.C."/>
            <person name="Alverson A.J."/>
        </authorList>
    </citation>
    <scope>NUCLEOTIDE SEQUENCE [LARGE SCALE GENOMIC DNA]</scope>
    <source>
        <strain evidence="7 8">CCMP332</strain>
    </source>
</reference>
<feature type="region of interest" description="Disordered" evidence="5">
    <location>
        <begin position="1038"/>
        <end position="1111"/>
    </location>
</feature>
<dbReference type="InterPro" id="IPR027640">
    <property type="entry name" value="Kinesin-like_fam"/>
</dbReference>
<dbReference type="PRINTS" id="PR00380">
    <property type="entry name" value="KINESINHEAVY"/>
</dbReference>
<evidence type="ECO:0000256" key="4">
    <source>
        <dbReference type="SAM" id="Coils"/>
    </source>
</evidence>
<feature type="domain" description="Kinesin motor" evidence="6">
    <location>
        <begin position="13"/>
        <end position="400"/>
    </location>
</feature>
<feature type="coiled-coil region" evidence="4">
    <location>
        <begin position="849"/>
        <end position="883"/>
    </location>
</feature>
<gene>
    <name evidence="7" type="ORF">HJC23_010963</name>
</gene>
<dbReference type="SMART" id="SM00129">
    <property type="entry name" value="KISc"/>
    <property type="match status" value="1"/>
</dbReference>
<feature type="coiled-coil region" evidence="4">
    <location>
        <begin position="492"/>
        <end position="568"/>
    </location>
</feature>
<dbReference type="EMBL" id="JABMIG020000096">
    <property type="protein sequence ID" value="KAL3792950.1"/>
    <property type="molecule type" value="Genomic_DNA"/>
</dbReference>
<dbReference type="InterPro" id="IPR001752">
    <property type="entry name" value="Kinesin_motor_dom"/>
</dbReference>
<dbReference type="SUPFAM" id="SSF52540">
    <property type="entry name" value="P-loop containing nucleoside triphosphate hydrolases"/>
    <property type="match status" value="1"/>
</dbReference>
<accession>A0ABD3PY79</accession>
<dbReference type="Pfam" id="PF00225">
    <property type="entry name" value="Kinesin"/>
    <property type="match status" value="1"/>
</dbReference>
<dbReference type="GO" id="GO:0003774">
    <property type="term" value="F:cytoskeletal motor activity"/>
    <property type="evidence" value="ECO:0007669"/>
    <property type="project" value="UniProtKB-UniRule"/>
</dbReference>
<keyword evidence="1 4" id="KW-0175">Coiled coil</keyword>
<dbReference type="PANTHER" id="PTHR47968:SF75">
    <property type="entry name" value="CENTROMERE-ASSOCIATED PROTEIN E"/>
    <property type="match status" value="1"/>
</dbReference>
<feature type="compositionally biased region" description="Polar residues" evidence="5">
    <location>
        <begin position="1068"/>
        <end position="1081"/>
    </location>
</feature>
<dbReference type="Proteomes" id="UP001516023">
    <property type="component" value="Unassembled WGS sequence"/>
</dbReference>